<name>A0AAF1JVN5_9PROT</name>
<dbReference type="InterPro" id="IPR041489">
    <property type="entry name" value="PDZ_6"/>
</dbReference>
<keyword evidence="7" id="KW-1185">Reference proteome</keyword>
<dbReference type="GO" id="GO:0008236">
    <property type="term" value="F:serine-type peptidase activity"/>
    <property type="evidence" value="ECO:0007669"/>
    <property type="project" value="UniProtKB-KW"/>
</dbReference>
<keyword evidence="4" id="KW-0720">Serine protease</keyword>
<dbReference type="RefSeq" id="WP_211872510.1">
    <property type="nucleotide sequence ID" value="NZ_JAAEDH010000001.1"/>
</dbReference>
<dbReference type="SMART" id="SM00245">
    <property type="entry name" value="TSPc"/>
    <property type="match status" value="1"/>
</dbReference>
<feature type="domain" description="PDZ" evidence="5">
    <location>
        <begin position="120"/>
        <end position="203"/>
    </location>
</feature>
<dbReference type="PANTHER" id="PTHR32060">
    <property type="entry name" value="TAIL-SPECIFIC PROTEASE"/>
    <property type="match status" value="1"/>
</dbReference>
<dbReference type="Pfam" id="PF17820">
    <property type="entry name" value="PDZ_6"/>
    <property type="match status" value="1"/>
</dbReference>
<dbReference type="Proteomes" id="UP001196068">
    <property type="component" value="Unassembled WGS sequence"/>
</dbReference>
<dbReference type="CDD" id="cd07560">
    <property type="entry name" value="Peptidase_S41_CPP"/>
    <property type="match status" value="1"/>
</dbReference>
<reference evidence="6" key="1">
    <citation type="submission" date="2020-01" db="EMBL/GenBank/DDBJ databases">
        <authorList>
            <person name="Rat A."/>
        </authorList>
    </citation>
    <scope>NUCLEOTIDE SEQUENCE</scope>
    <source>
        <strain evidence="6">LMG 28251</strain>
    </source>
</reference>
<keyword evidence="3" id="KW-0378">Hydrolase</keyword>
<proteinExistence type="inferred from homology"/>
<evidence type="ECO:0000256" key="3">
    <source>
        <dbReference type="ARBA" id="ARBA00022801"/>
    </source>
</evidence>
<evidence type="ECO:0000256" key="2">
    <source>
        <dbReference type="ARBA" id="ARBA00022670"/>
    </source>
</evidence>
<dbReference type="InterPro" id="IPR036034">
    <property type="entry name" value="PDZ_sf"/>
</dbReference>
<dbReference type="SUPFAM" id="SSF52096">
    <property type="entry name" value="ClpP/crotonase"/>
    <property type="match status" value="1"/>
</dbReference>
<protein>
    <submittedName>
        <fullName evidence="6">PDZ domain-containing protein</fullName>
    </submittedName>
</protein>
<evidence type="ECO:0000256" key="4">
    <source>
        <dbReference type="ARBA" id="ARBA00022825"/>
    </source>
</evidence>
<dbReference type="GO" id="GO:0004175">
    <property type="term" value="F:endopeptidase activity"/>
    <property type="evidence" value="ECO:0007669"/>
    <property type="project" value="TreeGrafter"/>
</dbReference>
<gene>
    <name evidence="6" type="ORF">GXW79_01930</name>
</gene>
<dbReference type="InterPro" id="IPR001478">
    <property type="entry name" value="PDZ"/>
</dbReference>
<reference evidence="6" key="2">
    <citation type="journal article" date="2021" name="Syst. Appl. Microbiol.">
        <title>Roseomonas hellenica sp. nov., isolated from roots of wild-growing Alkanna tinctoria.</title>
        <authorList>
            <person name="Rat A."/>
            <person name="Naranjo H.D."/>
            <person name="Lebbe L."/>
            <person name="Cnockaert M."/>
            <person name="Krigas N."/>
            <person name="Grigoriadou K."/>
            <person name="Maloupa E."/>
            <person name="Willems A."/>
        </authorList>
    </citation>
    <scope>NUCLEOTIDE SEQUENCE</scope>
    <source>
        <strain evidence="6">LMG 28251</strain>
    </source>
</reference>
<dbReference type="Gene3D" id="3.90.226.10">
    <property type="entry name" value="2-enoyl-CoA Hydratase, Chain A, domain 1"/>
    <property type="match status" value="1"/>
</dbReference>
<dbReference type="SMART" id="SM00228">
    <property type="entry name" value="PDZ"/>
    <property type="match status" value="1"/>
</dbReference>
<dbReference type="InterPro" id="IPR029045">
    <property type="entry name" value="ClpP/crotonase-like_dom_sf"/>
</dbReference>
<dbReference type="EMBL" id="JAAEDH010000001">
    <property type="protein sequence ID" value="MBR0653828.1"/>
    <property type="molecule type" value="Genomic_DNA"/>
</dbReference>
<evidence type="ECO:0000256" key="1">
    <source>
        <dbReference type="ARBA" id="ARBA00009179"/>
    </source>
</evidence>
<dbReference type="InterPro" id="IPR005151">
    <property type="entry name" value="Tail-specific_protease"/>
</dbReference>
<comment type="caution">
    <text evidence="6">The sequence shown here is derived from an EMBL/GenBank/DDBJ whole genome shotgun (WGS) entry which is preliminary data.</text>
</comment>
<dbReference type="InterPro" id="IPR004447">
    <property type="entry name" value="Peptidase_S41A"/>
</dbReference>
<comment type="similarity">
    <text evidence="1">Belongs to the peptidase S41A family.</text>
</comment>
<dbReference type="SUPFAM" id="SSF50156">
    <property type="entry name" value="PDZ domain-like"/>
    <property type="match status" value="1"/>
</dbReference>
<evidence type="ECO:0000259" key="5">
    <source>
        <dbReference type="PROSITE" id="PS50106"/>
    </source>
</evidence>
<accession>A0AAF1JVN5</accession>
<dbReference type="PROSITE" id="PS50106">
    <property type="entry name" value="PDZ"/>
    <property type="match status" value="1"/>
</dbReference>
<dbReference type="PANTHER" id="PTHR32060:SF22">
    <property type="entry name" value="CARBOXYL-TERMINAL-PROCESSING PEPTIDASE 3, CHLOROPLASTIC"/>
    <property type="match status" value="1"/>
</dbReference>
<organism evidence="6 7">
    <name type="scientific">Plastoroseomonas arctica</name>
    <dbReference type="NCBI Taxonomy" id="1509237"/>
    <lineage>
        <taxon>Bacteria</taxon>
        <taxon>Pseudomonadati</taxon>
        <taxon>Pseudomonadota</taxon>
        <taxon>Alphaproteobacteria</taxon>
        <taxon>Acetobacterales</taxon>
        <taxon>Acetobacteraceae</taxon>
        <taxon>Plastoroseomonas</taxon>
    </lineage>
</organism>
<evidence type="ECO:0000313" key="6">
    <source>
        <dbReference type="EMBL" id="MBR0653828.1"/>
    </source>
</evidence>
<dbReference type="Gene3D" id="3.30.750.44">
    <property type="match status" value="1"/>
</dbReference>
<dbReference type="Gene3D" id="2.30.42.10">
    <property type="match status" value="1"/>
</dbReference>
<evidence type="ECO:0000313" key="7">
    <source>
        <dbReference type="Proteomes" id="UP001196068"/>
    </source>
</evidence>
<dbReference type="GO" id="GO:0006508">
    <property type="term" value="P:proteolysis"/>
    <property type="evidence" value="ECO:0007669"/>
    <property type="project" value="UniProtKB-KW"/>
</dbReference>
<keyword evidence="2" id="KW-0645">Protease</keyword>
<sequence>MLAEAFGAVIERHLTPVAPNDLLLWSLRGLTALDEGITADISEGRLTLRSAGAPIAGQVLPRGPPAPPALARSLAALLGAGWTASAAIREAGFERVLQSSFEELFNHLDPYSRYVTAEEAVAARERRIGQRGLGLRLAIGPRRSVVLATVAPGGPAALSRLRPGDRLLDIDGVPVSADDLPDAAARLEGPTGGAVTLTLARGGQRLRVSLLRAPVPPETVTAERIDGILYLRLSAFSQGSASQLVGQITDAGIAGAPRGYVLDLRGNRGGLLPQAAAVADVFLQSGEIMRTEGRHPESGRSWIASGGDLTHGRPLVVLVDGRTASSAEAVAATLGDRGRAVLVGSGTTGKGLVQIVIPLPNAAELLVSWSRLVAPQGWPIQSLGVMPNLCTSLGEEATAAALLMLSEGETPMAVPVARVRAARAPVDPDDAQRLRGPCPPAEGREADLSVARALIERPELYRTALQP</sequence>
<dbReference type="AlphaFoldDB" id="A0AAF1JVN5"/>
<dbReference type="Pfam" id="PF03572">
    <property type="entry name" value="Peptidase_S41"/>
    <property type="match status" value="1"/>
</dbReference>